<feature type="chain" id="PRO_5009264949" evidence="1">
    <location>
        <begin position="24"/>
        <end position="97"/>
    </location>
</feature>
<dbReference type="EMBL" id="LT629740">
    <property type="protein sequence ID" value="SDT02525.1"/>
    <property type="molecule type" value="Genomic_DNA"/>
</dbReference>
<dbReference type="AlphaFoldDB" id="A0A1H1WZJ8"/>
<protein>
    <submittedName>
        <fullName evidence="2">YXWGXW repeat-containing protein</fullName>
    </submittedName>
</protein>
<dbReference type="OrthoDB" id="799289at2"/>
<reference evidence="2 3" key="1">
    <citation type="submission" date="2016-10" db="EMBL/GenBank/DDBJ databases">
        <authorList>
            <person name="de Groot N.N."/>
        </authorList>
    </citation>
    <scope>NUCLEOTIDE SEQUENCE [LARGE SCALE GENOMIC DNA]</scope>
    <source>
        <strain evidence="2 3">MP1X4</strain>
    </source>
</reference>
<evidence type="ECO:0000313" key="3">
    <source>
        <dbReference type="Proteomes" id="UP000199679"/>
    </source>
</evidence>
<gene>
    <name evidence="2" type="ORF">SAMN05216490_2322</name>
</gene>
<feature type="signal peptide" evidence="1">
    <location>
        <begin position="1"/>
        <end position="23"/>
    </location>
</feature>
<dbReference type="RefSeq" id="WP_091372609.1">
    <property type="nucleotide sequence ID" value="NZ_LT629740.1"/>
</dbReference>
<dbReference type="PROSITE" id="PS51257">
    <property type="entry name" value="PROKAR_LIPOPROTEIN"/>
    <property type="match status" value="1"/>
</dbReference>
<organism evidence="2 3">
    <name type="scientific">Mucilaginibacter mallensis</name>
    <dbReference type="NCBI Taxonomy" id="652787"/>
    <lineage>
        <taxon>Bacteria</taxon>
        <taxon>Pseudomonadati</taxon>
        <taxon>Bacteroidota</taxon>
        <taxon>Sphingobacteriia</taxon>
        <taxon>Sphingobacteriales</taxon>
        <taxon>Sphingobacteriaceae</taxon>
        <taxon>Mucilaginibacter</taxon>
    </lineage>
</organism>
<dbReference type="Proteomes" id="UP000199679">
    <property type="component" value="Chromosome I"/>
</dbReference>
<accession>A0A1H1WZJ8</accession>
<name>A0A1H1WZJ8_MUCMA</name>
<keyword evidence="3" id="KW-1185">Reference proteome</keyword>
<evidence type="ECO:0000256" key="1">
    <source>
        <dbReference type="SAM" id="SignalP"/>
    </source>
</evidence>
<sequence>MKTLSKLGILAALAGSLFMSSCAGEYYVSNQPAEVYYTRPVAPYAGAVWINGDWVWNGQSYVRRPGYWARPRAGHVWVEGRWYHGPRGYAWHRGRWR</sequence>
<dbReference type="InterPro" id="IPR024447">
    <property type="entry name" value="YXWGXW_rpt"/>
</dbReference>
<evidence type="ECO:0000313" key="2">
    <source>
        <dbReference type="EMBL" id="SDT02525.1"/>
    </source>
</evidence>
<keyword evidence="1" id="KW-0732">Signal</keyword>
<dbReference type="Pfam" id="PF12779">
    <property type="entry name" value="WXXGXW"/>
    <property type="match status" value="2"/>
</dbReference>
<dbReference type="STRING" id="652787.SAMN05216490_2322"/>
<proteinExistence type="predicted"/>